<dbReference type="Proteomes" id="UP000796104">
    <property type="component" value="Unassembled WGS sequence"/>
</dbReference>
<name>A0AAX2UNJ7_AERVE</name>
<organism evidence="1 2">
    <name type="scientific">Aeromonas veronii</name>
    <dbReference type="NCBI Taxonomy" id="654"/>
    <lineage>
        <taxon>Bacteria</taxon>
        <taxon>Pseudomonadati</taxon>
        <taxon>Pseudomonadota</taxon>
        <taxon>Gammaproteobacteria</taxon>
        <taxon>Aeromonadales</taxon>
        <taxon>Aeromonadaceae</taxon>
        <taxon>Aeromonas</taxon>
    </lineage>
</organism>
<protein>
    <submittedName>
        <fullName evidence="1">Uncharacterized protein</fullName>
    </submittedName>
</protein>
<proteinExistence type="predicted"/>
<reference evidence="1" key="2">
    <citation type="journal article" date="2019" name="PLoS ONE">
        <title>Identification and characterization of putative Aeromonas spp. T3SS effectors.</title>
        <authorList>
            <person name="Rangel L.T."/>
            <person name="Marden J."/>
            <person name="Colston S."/>
            <person name="Setubal J.C."/>
            <person name="Graf J."/>
            <person name="Gogarten J.P."/>
        </authorList>
    </citation>
    <scope>NUCLEOTIDE SEQUENCE</scope>
    <source>
        <strain evidence="1">BAQ071013-135</strain>
    </source>
</reference>
<dbReference type="EMBL" id="PDXJ01000026">
    <property type="protein sequence ID" value="TND51841.1"/>
    <property type="molecule type" value="Genomic_DNA"/>
</dbReference>
<accession>A0AAX2UNJ7</accession>
<gene>
    <name evidence="1" type="ORF">CF123_18400</name>
</gene>
<dbReference type="RefSeq" id="WP_139495291.1">
    <property type="nucleotide sequence ID" value="NZ_CAWORL010000019.1"/>
</dbReference>
<comment type="caution">
    <text evidence="1">The sequence shown here is derived from an EMBL/GenBank/DDBJ whole genome shotgun (WGS) entry which is preliminary data.</text>
</comment>
<evidence type="ECO:0000313" key="1">
    <source>
        <dbReference type="EMBL" id="TND51841.1"/>
    </source>
</evidence>
<sequence length="86" mass="9194">MNAQISTFTVIGVYESNGQLFATHSHGTSGEHAMQLVARKLDDEGIVADFVVAIKGEHFEGQSLFFPGEGLVSGDALLELQEVGDE</sequence>
<evidence type="ECO:0000313" key="2">
    <source>
        <dbReference type="Proteomes" id="UP000796104"/>
    </source>
</evidence>
<reference evidence="1" key="1">
    <citation type="submission" date="2017-10" db="EMBL/GenBank/DDBJ databases">
        <authorList>
            <person name="Colston S.M."/>
            <person name="Graf J."/>
        </authorList>
    </citation>
    <scope>NUCLEOTIDE SEQUENCE</scope>
    <source>
        <strain evidence="1">BAQ071013-135</strain>
    </source>
</reference>
<dbReference type="AlphaFoldDB" id="A0AAX2UNJ7"/>